<name>A0A1G4E7R2_PLAVI</name>
<reference evidence="1 2" key="1">
    <citation type="submission" date="2016-07" db="EMBL/GenBank/DDBJ databases">
        <authorList>
            <consortium name="Pathogen Informatics"/>
        </authorList>
    </citation>
    <scope>NUCLEOTIDE SEQUENCE [LARGE SCALE GENOMIC DNA]</scope>
</reference>
<sequence length="384" mass="44689">MADNSILNIGNWKEDYPFLYDVWFTYNQFGESMIDDANRESYGALCHQILDNMKVDGVHQYKDVCMKLIRNLKRHIPFSKYFDPTLERCNILYNWIYNLIQQNQVTEDVIKNCFEEYVGYKKEIESNRTCNYFSYINLFEEPMKIILLDIFENNMEIMRKELNNNYASTEIPLKKFLCESLKIYKHMNESYCKTRDESNEKHRHICTKLDIFKSTYSLFRTNLGNLNTITPELDDIDKGFLDQCKLVEQKRVLDSDQGKNSCHAKEKGMTASVKISGNFLHGVFPTFPADGVNTLQEDMPTRPGNEDNSMKKTITTTVGTVAGASSLLALLYRFTPGRNWMRHGFRGGSGRINSNFYGEGPNELLFNGMDHNDFNSYSIRYEAM</sequence>
<dbReference type="InterPro" id="IPR008780">
    <property type="entry name" value="Plasmodium_Vir"/>
</dbReference>
<organism evidence="1 2">
    <name type="scientific">Plasmodium vivax</name>
    <name type="common">malaria parasite P. vivax</name>
    <dbReference type="NCBI Taxonomy" id="5855"/>
    <lineage>
        <taxon>Eukaryota</taxon>
        <taxon>Sar</taxon>
        <taxon>Alveolata</taxon>
        <taxon>Apicomplexa</taxon>
        <taxon>Aconoidasida</taxon>
        <taxon>Haemosporida</taxon>
        <taxon>Plasmodiidae</taxon>
        <taxon>Plasmodium</taxon>
        <taxon>Plasmodium (Plasmodium)</taxon>
    </lineage>
</organism>
<protein>
    <submittedName>
        <fullName evidence="1">VIR protein</fullName>
    </submittedName>
</protein>
<evidence type="ECO:0000313" key="1">
    <source>
        <dbReference type="EMBL" id="SCA60373.1"/>
    </source>
</evidence>
<dbReference type="EMBL" id="FLYH01000333">
    <property type="protein sequence ID" value="SCA60373.1"/>
    <property type="molecule type" value="Genomic_DNA"/>
</dbReference>
<gene>
    <name evidence="1" type="ORF">PVT01_000100400</name>
</gene>
<dbReference type="VEuPathDB" id="PlasmoDB:PVP01_1000500"/>
<accession>A0A1G4E7R2</accession>
<dbReference type="Pfam" id="PF05795">
    <property type="entry name" value="Plasmodium_Vir"/>
    <property type="match status" value="1"/>
</dbReference>
<evidence type="ECO:0000313" key="2">
    <source>
        <dbReference type="Proteomes" id="UP000196402"/>
    </source>
</evidence>
<dbReference type="VEuPathDB" id="PlasmoDB:PVW1_100015200"/>
<proteinExistence type="predicted"/>
<dbReference type="Proteomes" id="UP000196402">
    <property type="component" value="Unassembled WGS sequence"/>
</dbReference>
<dbReference type="VEuPathDB" id="PlasmoDB:PVPAM_100007100"/>
<dbReference type="AlphaFoldDB" id="A0A1G4E7R2"/>